<dbReference type="Pfam" id="PF03328">
    <property type="entry name" value="HpcH_HpaI"/>
    <property type="match status" value="1"/>
</dbReference>
<evidence type="ECO:0000259" key="4">
    <source>
        <dbReference type="Pfam" id="PF03328"/>
    </source>
</evidence>
<evidence type="ECO:0000313" key="6">
    <source>
        <dbReference type="Proteomes" id="UP001629745"/>
    </source>
</evidence>
<evidence type="ECO:0000256" key="3">
    <source>
        <dbReference type="ARBA" id="ARBA00022842"/>
    </source>
</evidence>
<proteinExistence type="predicted"/>
<dbReference type="PANTHER" id="PTHR32308:SF10">
    <property type="entry name" value="CITRATE LYASE SUBUNIT BETA"/>
    <property type="match status" value="1"/>
</dbReference>
<comment type="cofactor">
    <cofactor evidence="1">
        <name>Mg(2+)</name>
        <dbReference type="ChEBI" id="CHEBI:18420"/>
    </cofactor>
</comment>
<organism evidence="5 6">
    <name type="scientific">Rhodococcus parequi</name>
    <dbReference type="NCBI Taxonomy" id="3137122"/>
    <lineage>
        <taxon>Bacteria</taxon>
        <taxon>Bacillati</taxon>
        <taxon>Actinomycetota</taxon>
        <taxon>Actinomycetes</taxon>
        <taxon>Mycobacteriales</taxon>
        <taxon>Nocardiaceae</taxon>
        <taxon>Rhodococcus</taxon>
    </lineage>
</organism>
<dbReference type="EMBL" id="JBDLNV010000002">
    <property type="protein sequence ID" value="MFM1722663.1"/>
    <property type="molecule type" value="Genomic_DNA"/>
</dbReference>
<comment type="caution">
    <text evidence="5">The sequence shown here is derived from an EMBL/GenBank/DDBJ whole genome shotgun (WGS) entry which is preliminary data.</text>
</comment>
<keyword evidence="6" id="KW-1185">Reference proteome</keyword>
<dbReference type="InterPro" id="IPR015813">
    <property type="entry name" value="Pyrv/PenolPyrv_kinase-like_dom"/>
</dbReference>
<accession>A0ABW9FD96</accession>
<keyword evidence="3" id="KW-0460">Magnesium</keyword>
<sequence>MNSRKVSESVAAVPPRDARSWLLVPGTRTHDLDERIRVHGPDAVVLDLEDGVAPGDRARARDEVHDWAARGGRAWIRVNAATTADWGVDLDFASRCPGIVGVVLAKAESADQIDATAAALGDFDGGLIALIESATGVLEAVSIARTNSLTRLAFGSGDFRHDTAATDDSATVMGARAHLVLASRSAGLPAPIDGPSLAADADGLRAYCRRSITTGMGGMLCVKPEHVRAINTGFAPSPEEVRDARDLLDRRTDSIDGSYLPRLRAAEAILDRARRYRIAAVDDTRMSMSR</sequence>
<dbReference type="GO" id="GO:0016829">
    <property type="term" value="F:lyase activity"/>
    <property type="evidence" value="ECO:0007669"/>
    <property type="project" value="UniProtKB-KW"/>
</dbReference>
<dbReference type="Gene3D" id="3.20.20.60">
    <property type="entry name" value="Phosphoenolpyruvate-binding domains"/>
    <property type="match status" value="1"/>
</dbReference>
<dbReference type="SUPFAM" id="SSF51621">
    <property type="entry name" value="Phosphoenolpyruvate/pyruvate domain"/>
    <property type="match status" value="1"/>
</dbReference>
<keyword evidence="5" id="KW-0456">Lyase</keyword>
<dbReference type="Proteomes" id="UP001629745">
    <property type="component" value="Unassembled WGS sequence"/>
</dbReference>
<feature type="domain" description="HpcH/HpaI aldolase/citrate lyase" evidence="4">
    <location>
        <begin position="21"/>
        <end position="224"/>
    </location>
</feature>
<evidence type="ECO:0000313" key="5">
    <source>
        <dbReference type="EMBL" id="MFM1722663.1"/>
    </source>
</evidence>
<dbReference type="InterPro" id="IPR011206">
    <property type="entry name" value="Citrate_lyase_beta/mcl1/mcl2"/>
</dbReference>
<protein>
    <submittedName>
        <fullName evidence="5">Aldolase/citrate lyase family protein</fullName>
    </submittedName>
</protein>
<name>A0ABW9FD96_9NOCA</name>
<evidence type="ECO:0000256" key="2">
    <source>
        <dbReference type="ARBA" id="ARBA00022723"/>
    </source>
</evidence>
<dbReference type="InterPro" id="IPR005000">
    <property type="entry name" value="Aldolase/citrate-lyase_domain"/>
</dbReference>
<gene>
    <name evidence="5" type="ORF">ABEU20_001221</name>
</gene>
<dbReference type="PANTHER" id="PTHR32308">
    <property type="entry name" value="LYASE BETA SUBUNIT, PUTATIVE (AFU_ORTHOLOGUE AFUA_4G13030)-RELATED"/>
    <property type="match status" value="1"/>
</dbReference>
<reference evidence="5 6" key="1">
    <citation type="submission" date="2023-11" db="EMBL/GenBank/DDBJ databases">
        <authorList>
            <person name="Val-Calvo J."/>
            <person name="Scortti M."/>
            <person name="Vazquez-Boland J."/>
        </authorList>
    </citation>
    <scope>NUCLEOTIDE SEQUENCE [LARGE SCALE GENOMIC DNA]</scope>
    <source>
        <strain evidence="5 6">PAM 2766</strain>
    </source>
</reference>
<keyword evidence="2" id="KW-0479">Metal-binding</keyword>
<dbReference type="RefSeq" id="WP_420163251.1">
    <property type="nucleotide sequence ID" value="NZ_JBDLNV010000002.1"/>
</dbReference>
<dbReference type="PIRSF" id="PIRSF015582">
    <property type="entry name" value="Cit_lyase_B"/>
    <property type="match status" value="1"/>
</dbReference>
<evidence type="ECO:0000256" key="1">
    <source>
        <dbReference type="ARBA" id="ARBA00001946"/>
    </source>
</evidence>
<dbReference type="InterPro" id="IPR040442">
    <property type="entry name" value="Pyrv_kinase-like_dom_sf"/>
</dbReference>